<feature type="domain" description="UspA" evidence="2">
    <location>
        <begin position="157"/>
        <end position="286"/>
    </location>
</feature>
<organism evidence="3">
    <name type="scientific">Desulfatirhabdium butyrativorans</name>
    <dbReference type="NCBI Taxonomy" id="340467"/>
    <lineage>
        <taxon>Bacteria</taxon>
        <taxon>Pseudomonadati</taxon>
        <taxon>Thermodesulfobacteriota</taxon>
        <taxon>Desulfobacteria</taxon>
        <taxon>Desulfobacterales</taxon>
        <taxon>Desulfatirhabdiaceae</taxon>
        <taxon>Desulfatirhabdium</taxon>
    </lineage>
</organism>
<sequence length="288" mass="32813">MNIQKMLFVTRFEDIRFDDLLPILELRKASLDHVVFLNVIEPEKIALRRGIGYRKDEAVRLRERANVRFIDWAEQLFEQGLEVGVYIVVGPMVQQVVKAARNEEADLIVMGYRKKTKVREVTEGVDISEIAYRTKTPVLMLKEGQDIPVECPFHRPLLATAWSPASNRAVELIESIGKVIETVHVVHAASERSLKSESSMVVQETRKTTRKKLDDICERLSRSGIDAKPHVYIGEPSEEIQKAALEFQASMVVLGMSRRAGWQERWLGSVPKRLMETLQIPVLVVPTT</sequence>
<dbReference type="InterPro" id="IPR006015">
    <property type="entry name" value="Universal_stress_UspA"/>
</dbReference>
<dbReference type="AlphaFoldDB" id="A0A7C4VSQ4"/>
<comment type="caution">
    <text evidence="3">The sequence shown here is derived from an EMBL/GenBank/DDBJ whole genome shotgun (WGS) entry which is preliminary data.</text>
</comment>
<feature type="domain" description="UspA" evidence="2">
    <location>
        <begin position="25"/>
        <end position="142"/>
    </location>
</feature>
<evidence type="ECO:0000259" key="2">
    <source>
        <dbReference type="Pfam" id="PF00582"/>
    </source>
</evidence>
<dbReference type="CDD" id="cd00293">
    <property type="entry name" value="USP-like"/>
    <property type="match status" value="2"/>
</dbReference>
<dbReference type="PRINTS" id="PR01438">
    <property type="entry name" value="UNVRSLSTRESS"/>
</dbReference>
<gene>
    <name evidence="3" type="ORF">ENS29_16025</name>
</gene>
<dbReference type="SUPFAM" id="SSF52402">
    <property type="entry name" value="Adenine nucleotide alpha hydrolases-like"/>
    <property type="match status" value="2"/>
</dbReference>
<dbReference type="PANTHER" id="PTHR46268">
    <property type="entry name" value="STRESS RESPONSE PROTEIN NHAX"/>
    <property type="match status" value="1"/>
</dbReference>
<reference evidence="3" key="1">
    <citation type="journal article" date="2020" name="mSystems">
        <title>Genome- and Community-Level Interaction Insights into Carbon Utilization and Element Cycling Functions of Hydrothermarchaeota in Hydrothermal Sediment.</title>
        <authorList>
            <person name="Zhou Z."/>
            <person name="Liu Y."/>
            <person name="Xu W."/>
            <person name="Pan J."/>
            <person name="Luo Z.H."/>
            <person name="Li M."/>
        </authorList>
    </citation>
    <scope>NUCLEOTIDE SEQUENCE [LARGE SCALE GENOMIC DNA]</scope>
    <source>
        <strain evidence="3">SpSt-477</strain>
    </source>
</reference>
<dbReference type="InterPro" id="IPR014729">
    <property type="entry name" value="Rossmann-like_a/b/a_fold"/>
</dbReference>
<evidence type="ECO:0000256" key="1">
    <source>
        <dbReference type="ARBA" id="ARBA00008791"/>
    </source>
</evidence>
<name>A0A7C4VSQ4_9BACT</name>
<evidence type="ECO:0000313" key="3">
    <source>
        <dbReference type="EMBL" id="HGU34332.1"/>
    </source>
</evidence>
<accession>A0A7C4VSQ4</accession>
<dbReference type="PANTHER" id="PTHR46268:SF15">
    <property type="entry name" value="UNIVERSAL STRESS PROTEIN HP_0031"/>
    <property type="match status" value="1"/>
</dbReference>
<protein>
    <submittedName>
        <fullName evidence="3">Universal stress protein</fullName>
    </submittedName>
</protein>
<proteinExistence type="inferred from homology"/>
<dbReference type="Pfam" id="PF00582">
    <property type="entry name" value="Usp"/>
    <property type="match status" value="2"/>
</dbReference>
<dbReference type="InterPro" id="IPR006016">
    <property type="entry name" value="UspA"/>
</dbReference>
<comment type="similarity">
    <text evidence="1">Belongs to the universal stress protein A family.</text>
</comment>
<dbReference type="EMBL" id="DSUH01000368">
    <property type="protein sequence ID" value="HGU34332.1"/>
    <property type="molecule type" value="Genomic_DNA"/>
</dbReference>
<dbReference type="Gene3D" id="3.40.50.620">
    <property type="entry name" value="HUPs"/>
    <property type="match status" value="2"/>
</dbReference>